<dbReference type="InterPro" id="IPR012347">
    <property type="entry name" value="Ferritin-like"/>
</dbReference>
<protein>
    <submittedName>
        <fullName evidence="4">Spore coat protein</fullName>
    </submittedName>
</protein>
<evidence type="ECO:0000313" key="4">
    <source>
        <dbReference type="EMBL" id="MBD3110179.1"/>
    </source>
</evidence>
<keyword evidence="4" id="KW-0167">Capsid protein</keyword>
<name>A0A927CZY6_9BACI</name>
<organism evidence="4 5">
    <name type="scientific">Peribacillus faecalis</name>
    <dbReference type="NCBI Taxonomy" id="2772559"/>
    <lineage>
        <taxon>Bacteria</taxon>
        <taxon>Bacillati</taxon>
        <taxon>Bacillota</taxon>
        <taxon>Bacilli</taxon>
        <taxon>Bacillales</taxon>
        <taxon>Bacillaceae</taxon>
        <taxon>Peribacillus</taxon>
    </lineage>
</organism>
<dbReference type="EMBL" id="JACXSI010000057">
    <property type="protein sequence ID" value="MBD3110179.1"/>
    <property type="molecule type" value="Genomic_DNA"/>
</dbReference>
<comment type="similarity">
    <text evidence="3">Belongs to the CotF family.</text>
</comment>
<comment type="caution">
    <text evidence="4">The sequence shown here is derived from an EMBL/GenBank/DDBJ whole genome shotgun (WGS) entry which is preliminary data.</text>
</comment>
<evidence type="ECO:0000256" key="2">
    <source>
        <dbReference type="ARBA" id="ARBA00024325"/>
    </source>
</evidence>
<dbReference type="PANTHER" id="PTHR39183:SF1">
    <property type="entry name" value="SPORE COAT PROTEIN F-LIKE PROTEIN YHCQ"/>
    <property type="match status" value="1"/>
</dbReference>
<evidence type="ECO:0000256" key="3">
    <source>
        <dbReference type="ARBA" id="ARBA00024344"/>
    </source>
</evidence>
<keyword evidence="4" id="KW-0946">Virion</keyword>
<dbReference type="Gene3D" id="1.20.1260.10">
    <property type="match status" value="1"/>
</dbReference>
<proteinExistence type="inferred from homology"/>
<dbReference type="PANTHER" id="PTHR39183">
    <property type="entry name" value="SPORE COAT PROTEIN F-LIKE PROTEIN YHCQ"/>
    <property type="match status" value="1"/>
</dbReference>
<sequence length="158" mass="18157">MADTLAWHETLEIHELVAFQSNALMDLKMSIKKIQDSELKQLYADSIQALENNLKELIPFYNFAPEVRGEERNNDPFYAGNILGMSKTAVRNYAAAITETATPELRNVFKNHLNNAVDWHANVFNYIYKKGLYPAYDLKQLLQNDVNNATKALQMPYK</sequence>
<evidence type="ECO:0000256" key="1">
    <source>
        <dbReference type="ARBA" id="ARBA00022969"/>
    </source>
</evidence>
<dbReference type="AlphaFoldDB" id="A0A927CZY6"/>
<dbReference type="RefSeq" id="WP_190999723.1">
    <property type="nucleotide sequence ID" value="NZ_JACXSI010000057.1"/>
</dbReference>
<keyword evidence="5" id="KW-1185">Reference proteome</keyword>
<dbReference type="GO" id="GO:0030435">
    <property type="term" value="P:sporulation resulting in formation of a cellular spore"/>
    <property type="evidence" value="ECO:0007669"/>
    <property type="project" value="UniProtKB-KW"/>
</dbReference>
<gene>
    <name evidence="4" type="ORF">IEO70_17745</name>
</gene>
<dbReference type="InterPro" id="IPR012851">
    <property type="entry name" value="Spore_coat_CotF-like"/>
</dbReference>
<dbReference type="Pfam" id="PF07875">
    <property type="entry name" value="Coat_F"/>
    <property type="match status" value="1"/>
</dbReference>
<evidence type="ECO:0000313" key="5">
    <source>
        <dbReference type="Proteomes" id="UP000602076"/>
    </source>
</evidence>
<dbReference type="Proteomes" id="UP000602076">
    <property type="component" value="Unassembled WGS sequence"/>
</dbReference>
<comment type="subcellular location">
    <subcellularLocation>
        <location evidence="2">Spore coat</location>
    </subcellularLocation>
</comment>
<accession>A0A927CZY6</accession>
<reference evidence="4" key="1">
    <citation type="submission" date="2020-09" db="EMBL/GenBank/DDBJ databases">
        <title>Bacillus faecalis sp. nov., a moderately halophilic bacterium isolated from cow faeces.</title>
        <authorList>
            <person name="Jiang L."/>
            <person name="Lee J."/>
        </authorList>
    </citation>
    <scope>NUCLEOTIDE SEQUENCE</scope>
    <source>
        <strain evidence="4">AGMB 02131</strain>
    </source>
</reference>
<keyword evidence="1" id="KW-0749">Sporulation</keyword>